<organism evidence="2 3">
    <name type="scientific">Bordetella holmesii 1058</name>
    <dbReference type="NCBI Taxonomy" id="1247648"/>
    <lineage>
        <taxon>Bacteria</taxon>
        <taxon>Pseudomonadati</taxon>
        <taxon>Pseudomonadota</taxon>
        <taxon>Betaproteobacteria</taxon>
        <taxon>Burkholderiales</taxon>
        <taxon>Alcaligenaceae</taxon>
        <taxon>Bordetella</taxon>
    </lineage>
</organism>
<gene>
    <name evidence="2" type="ORF">D559_0435</name>
</gene>
<reference evidence="2 3" key="1">
    <citation type="submission" date="2014-02" db="EMBL/GenBank/DDBJ databases">
        <title>Whole Genome Sequencing Of Bordetella Holmesii, An Emerging Opportunistic Infection Of Humans.</title>
        <authorList>
            <person name="Tettelin H."/>
            <person name="Hooven T.A."/>
            <person name="Hine E."/>
            <person name="Su Q."/>
            <person name="Huard R.C."/>
            <person name="Della-Latta P."/>
            <person name="Daugherty S.C."/>
            <person name="Agrawal S."/>
            <person name="Sengamalay N."/>
            <person name="Tallon L.J."/>
            <person name="Sadzewicz L."/>
            <person name="Whittier S."/>
            <person name="Fraser C.M."/>
            <person name="Ratner A.J."/>
        </authorList>
    </citation>
    <scope>NUCLEOTIDE SEQUENCE [LARGE SCALE GENOMIC DNA]</scope>
    <source>
        <strain evidence="2 3">1058</strain>
    </source>
</reference>
<evidence type="ECO:0000313" key="2">
    <source>
        <dbReference type="EMBL" id="EXX93048.1"/>
    </source>
</evidence>
<name>A0ABP3BDA5_9BORD</name>
<protein>
    <recommendedName>
        <fullName evidence="4">N-acetyltransferase YedL</fullName>
    </recommendedName>
</protein>
<comment type="caution">
    <text evidence="2">The sequence shown here is derived from an EMBL/GenBank/DDBJ whole genome shotgun (WGS) entry which is preliminary data.</text>
</comment>
<dbReference type="Proteomes" id="UP000023104">
    <property type="component" value="Unassembled WGS sequence"/>
</dbReference>
<proteinExistence type="predicted"/>
<evidence type="ECO:0000313" key="3">
    <source>
        <dbReference type="Proteomes" id="UP000023104"/>
    </source>
</evidence>
<keyword evidence="1" id="KW-0812">Transmembrane</keyword>
<keyword evidence="3" id="KW-1185">Reference proteome</keyword>
<evidence type="ECO:0008006" key="4">
    <source>
        <dbReference type="Google" id="ProtNLM"/>
    </source>
</evidence>
<feature type="transmembrane region" description="Helical" evidence="1">
    <location>
        <begin position="12"/>
        <end position="34"/>
    </location>
</feature>
<keyword evidence="1" id="KW-0472">Membrane</keyword>
<evidence type="ECO:0000256" key="1">
    <source>
        <dbReference type="SAM" id="Phobius"/>
    </source>
</evidence>
<keyword evidence="1" id="KW-1133">Transmembrane helix</keyword>
<dbReference type="EMBL" id="JDTF01000004">
    <property type="protein sequence ID" value="EXX93048.1"/>
    <property type="molecule type" value="Genomic_DNA"/>
</dbReference>
<accession>A0ABP3BDA5</accession>
<sequence>MQGPIVEIPGSVHACLLLWFDCSLVTCLTLFWLVNLAPGLPPVLGIPPRASG</sequence>